<dbReference type="CDD" id="cd00063">
    <property type="entry name" value="FN3"/>
    <property type="match status" value="1"/>
</dbReference>
<dbReference type="Pfam" id="PF00041">
    <property type="entry name" value="fn3"/>
    <property type="match status" value="1"/>
</dbReference>
<evidence type="ECO:0000259" key="2">
    <source>
        <dbReference type="PROSITE" id="PS50188"/>
    </source>
</evidence>
<reference evidence="5 6" key="1">
    <citation type="submission" date="2019-07" db="EMBL/GenBank/DDBJ databases">
        <title>Draft genome assembly of a fouling barnacle, Amphibalanus amphitrite (Darwin, 1854): The first reference genome for Thecostraca.</title>
        <authorList>
            <person name="Kim W."/>
        </authorList>
    </citation>
    <scope>NUCLEOTIDE SEQUENCE [LARGE SCALE GENOMIC DNA]</scope>
    <source>
        <strain evidence="5">SNU_AA5</strain>
        <tissue evidence="5">Soma without cirri and trophi</tissue>
    </source>
</reference>
<evidence type="ECO:0000256" key="1">
    <source>
        <dbReference type="ARBA" id="ARBA00023054"/>
    </source>
</evidence>
<dbReference type="PANTHER" id="PTHR24099:SF15">
    <property type="entry name" value="E3 UBIQUITIN-PROTEIN LIGASE TRIM9"/>
    <property type="match status" value="1"/>
</dbReference>
<dbReference type="Pfam" id="PF00622">
    <property type="entry name" value="SPRY"/>
    <property type="match status" value="1"/>
</dbReference>
<dbReference type="GO" id="GO:0043005">
    <property type="term" value="C:neuron projection"/>
    <property type="evidence" value="ECO:0007669"/>
    <property type="project" value="TreeGrafter"/>
</dbReference>
<evidence type="ECO:0000259" key="4">
    <source>
        <dbReference type="PROSITE" id="PS51262"/>
    </source>
</evidence>
<dbReference type="Proteomes" id="UP000440578">
    <property type="component" value="Unassembled WGS sequence"/>
</dbReference>
<evidence type="ECO:0000313" key="5">
    <source>
        <dbReference type="EMBL" id="KAF0289386.1"/>
    </source>
</evidence>
<feature type="domain" description="Fibronectin type-III" evidence="3">
    <location>
        <begin position="163"/>
        <end position="254"/>
    </location>
</feature>
<dbReference type="InterPro" id="IPR017903">
    <property type="entry name" value="COS_domain"/>
</dbReference>
<dbReference type="InterPro" id="IPR003649">
    <property type="entry name" value="Bbox_C"/>
</dbReference>
<dbReference type="InterPro" id="IPR013320">
    <property type="entry name" value="ConA-like_dom_sf"/>
</dbReference>
<dbReference type="PROSITE" id="PS50188">
    <property type="entry name" value="B302_SPRY"/>
    <property type="match status" value="1"/>
</dbReference>
<evidence type="ECO:0000313" key="6">
    <source>
        <dbReference type="Proteomes" id="UP000440578"/>
    </source>
</evidence>
<dbReference type="PANTHER" id="PTHR24099">
    <property type="entry name" value="E3 UBIQUITIN-PROTEIN LIGASE TRIM36-RELATED"/>
    <property type="match status" value="1"/>
</dbReference>
<gene>
    <name evidence="5" type="primary">Trim9</name>
    <name evidence="5" type="ORF">FJT64_012365</name>
</gene>
<evidence type="ECO:0000259" key="3">
    <source>
        <dbReference type="PROSITE" id="PS50853"/>
    </source>
</evidence>
<dbReference type="InterPro" id="IPR013783">
    <property type="entry name" value="Ig-like_fold"/>
</dbReference>
<proteinExistence type="predicted"/>
<dbReference type="EMBL" id="VIIS01002033">
    <property type="protein sequence ID" value="KAF0289386.1"/>
    <property type="molecule type" value="Genomic_DNA"/>
</dbReference>
<dbReference type="PROSITE" id="PS50853">
    <property type="entry name" value="FN3"/>
    <property type="match status" value="1"/>
</dbReference>
<feature type="domain" description="B30.2/SPRY" evidence="2">
    <location>
        <begin position="236"/>
        <end position="419"/>
    </location>
</feature>
<dbReference type="CDD" id="cd12889">
    <property type="entry name" value="SPRY_PRY_TRIM67_9"/>
    <property type="match status" value="1"/>
</dbReference>
<dbReference type="InterPro" id="IPR036116">
    <property type="entry name" value="FN3_sf"/>
</dbReference>
<protein>
    <submittedName>
        <fullName evidence="5">E3 ubiquitin-protein ligase TRIM9</fullName>
    </submittedName>
</protein>
<dbReference type="InterPro" id="IPR001870">
    <property type="entry name" value="B30.2/SPRY"/>
</dbReference>
<accession>A0A6A4V421</accession>
<dbReference type="SUPFAM" id="SSF49899">
    <property type="entry name" value="Concanavalin A-like lectins/glucanases"/>
    <property type="match status" value="1"/>
</dbReference>
<dbReference type="InterPro" id="IPR003961">
    <property type="entry name" value="FN3_dom"/>
</dbReference>
<name>A0A6A4V421_AMPAM</name>
<dbReference type="GO" id="GO:0007411">
    <property type="term" value="P:axon guidance"/>
    <property type="evidence" value="ECO:0007669"/>
    <property type="project" value="TreeGrafter"/>
</dbReference>
<dbReference type="SMART" id="SM00449">
    <property type="entry name" value="SPRY"/>
    <property type="match status" value="1"/>
</dbReference>
<dbReference type="SMART" id="SM00060">
    <property type="entry name" value="FN3"/>
    <property type="match status" value="1"/>
</dbReference>
<dbReference type="AlphaFoldDB" id="A0A6A4V421"/>
<dbReference type="InterPro" id="IPR003877">
    <property type="entry name" value="SPRY_dom"/>
</dbReference>
<dbReference type="Gene3D" id="1.20.5.170">
    <property type="match status" value="1"/>
</dbReference>
<dbReference type="Gene3D" id="2.60.40.10">
    <property type="entry name" value="Immunoglobulins"/>
    <property type="match status" value="1"/>
</dbReference>
<comment type="caution">
    <text evidence="5">The sequence shown here is derived from an EMBL/GenBank/DDBJ whole genome shotgun (WGS) entry which is preliminary data.</text>
</comment>
<dbReference type="Gene3D" id="2.60.120.920">
    <property type="match status" value="1"/>
</dbReference>
<dbReference type="FunFam" id="2.60.40.10:FF:000178">
    <property type="entry name" value="E3 ubiquitin-protein ligase TRIM9 isoform X1"/>
    <property type="match status" value="1"/>
</dbReference>
<organism evidence="5 6">
    <name type="scientific">Amphibalanus amphitrite</name>
    <name type="common">Striped barnacle</name>
    <name type="synonym">Balanus amphitrite</name>
    <dbReference type="NCBI Taxonomy" id="1232801"/>
    <lineage>
        <taxon>Eukaryota</taxon>
        <taxon>Metazoa</taxon>
        <taxon>Ecdysozoa</taxon>
        <taxon>Arthropoda</taxon>
        <taxon>Crustacea</taxon>
        <taxon>Multicrustacea</taxon>
        <taxon>Cirripedia</taxon>
        <taxon>Thoracica</taxon>
        <taxon>Thoracicalcarea</taxon>
        <taxon>Balanomorpha</taxon>
        <taxon>Balanoidea</taxon>
        <taxon>Balanidae</taxon>
        <taxon>Amphibalaninae</taxon>
        <taxon>Amphibalanus</taxon>
    </lineage>
</organism>
<sequence length="424" mass="47408">MTDLSFHLQQLTERAKSAADYIHQLKGLADVVTDNCAEFEATVSERCDELMELIQQRRHQLIQYLHSTRDDKIRSVKQQVSQATVRLQQTNGLLMFCIEALKERDDSAFLQISQMLTHRVASYDLMWGRDITDQPINPDLDLSLETDTVRAAIQQFNFIQMKPPGPPTLLAEECTAENNRLRLRWRPHPTSHHDGFIVQLNDGVGFQDAYCGREAHCLITGLHFNTRYKCRVKGYNSTGDGPPSDAVSLRTTDVAWFTFDPSGRHPDVSLSRDNSSATCDSFESRVALASVGFSRGTHYWEFSVDKFDGNADPAFGMARAGVSRDCMLGKDNKGWSMYIDGKRSWLMHQDIHSGRAEGGIKAGDTVGILLNLTAQKLTFYINDVVQGRIDFGGLQGTFYPAVSLNRNVAVTLHTALEPPVGADC</sequence>
<dbReference type="SUPFAM" id="SSF49265">
    <property type="entry name" value="Fibronectin type III"/>
    <property type="match status" value="1"/>
</dbReference>
<dbReference type="InterPro" id="IPR050617">
    <property type="entry name" value="E3_ligase_FN3/SPRY"/>
</dbReference>
<dbReference type="PROSITE" id="PS51262">
    <property type="entry name" value="COS"/>
    <property type="match status" value="1"/>
</dbReference>
<feature type="domain" description="COS" evidence="4">
    <location>
        <begin position="101"/>
        <end position="159"/>
    </location>
</feature>
<dbReference type="OrthoDB" id="295536at2759"/>
<dbReference type="InterPro" id="IPR043136">
    <property type="entry name" value="B30.2/SPRY_sf"/>
</dbReference>
<dbReference type="SMART" id="SM00502">
    <property type="entry name" value="BBC"/>
    <property type="match status" value="1"/>
</dbReference>
<keyword evidence="1" id="KW-0175">Coiled coil</keyword>
<keyword evidence="6" id="KW-1185">Reference proteome</keyword>